<keyword evidence="1" id="KW-0472">Membrane</keyword>
<dbReference type="Proteomes" id="UP000318667">
    <property type="component" value="Unassembled WGS sequence"/>
</dbReference>
<reference evidence="2 3" key="1">
    <citation type="journal article" date="2015" name="Stand. Genomic Sci.">
        <title>Genomic Encyclopedia of Bacterial and Archaeal Type Strains, Phase III: the genomes of soil and plant-associated and newly described type strains.</title>
        <authorList>
            <person name="Whitman W.B."/>
            <person name="Woyke T."/>
            <person name="Klenk H.P."/>
            <person name="Zhou Y."/>
            <person name="Lilburn T.G."/>
            <person name="Beck B.J."/>
            <person name="De Vos P."/>
            <person name="Vandamme P."/>
            <person name="Eisen J.A."/>
            <person name="Garrity G."/>
            <person name="Hugenholtz P."/>
            <person name="Kyrpides N.C."/>
        </authorList>
    </citation>
    <scope>NUCLEOTIDE SEQUENCE [LARGE SCALE GENOMIC DNA]</scope>
    <source>
        <strain evidence="2 3">CGMCC 1.10115</strain>
    </source>
</reference>
<feature type="transmembrane region" description="Helical" evidence="1">
    <location>
        <begin position="157"/>
        <end position="175"/>
    </location>
</feature>
<accession>A0A562K654</accession>
<dbReference type="OrthoDB" id="1679483at2"/>
<evidence type="ECO:0000313" key="3">
    <source>
        <dbReference type="Proteomes" id="UP000318667"/>
    </source>
</evidence>
<name>A0A562K654_9BACI</name>
<comment type="caution">
    <text evidence="2">The sequence shown here is derived from an EMBL/GenBank/DDBJ whole genome shotgun (WGS) entry which is preliminary data.</text>
</comment>
<dbReference type="AlphaFoldDB" id="A0A562K654"/>
<gene>
    <name evidence="2" type="ORF">IQ19_00182</name>
</gene>
<keyword evidence="1" id="KW-0812">Transmembrane</keyword>
<dbReference type="EMBL" id="VLKI01000001">
    <property type="protein sequence ID" value="TWH90733.1"/>
    <property type="molecule type" value="Genomic_DNA"/>
</dbReference>
<protein>
    <submittedName>
        <fullName evidence="2">Uncharacterized protein</fullName>
    </submittedName>
</protein>
<feature type="transmembrane region" description="Helical" evidence="1">
    <location>
        <begin position="102"/>
        <end position="120"/>
    </location>
</feature>
<sequence>MSFEEGILQSEKAYEKFVEVSSMFSDTVNHAFIFTWQWWLGVTLFIIPWILWFTLRKKESTGRLLLGGFITIILSITIDLVALSLGLWSYPMVITTISPLLFLPYHFSLAPVAIMFALQIKPGTNPLIKGIIFSAIAAFVGMNIFDLIDFYNPKGWSTFYDFFIFLTLYYAAYMVSNLDSFERVK</sequence>
<proteinExistence type="predicted"/>
<keyword evidence="3" id="KW-1185">Reference proteome</keyword>
<feature type="transmembrane region" description="Helical" evidence="1">
    <location>
        <begin position="64"/>
        <end position="90"/>
    </location>
</feature>
<dbReference type="RefSeq" id="WP_144538988.1">
    <property type="nucleotide sequence ID" value="NZ_CBCSDC010000019.1"/>
</dbReference>
<dbReference type="GeneID" id="65401480"/>
<feature type="transmembrane region" description="Helical" evidence="1">
    <location>
        <begin position="31"/>
        <end position="52"/>
    </location>
</feature>
<feature type="transmembrane region" description="Helical" evidence="1">
    <location>
        <begin position="127"/>
        <end position="145"/>
    </location>
</feature>
<dbReference type="InterPro" id="IPR048147">
    <property type="entry name" value="CBO0543-like"/>
</dbReference>
<dbReference type="NCBIfam" id="NF041644">
    <property type="entry name" value="CBO0543_fam"/>
    <property type="match status" value="1"/>
</dbReference>
<evidence type="ECO:0000313" key="2">
    <source>
        <dbReference type="EMBL" id="TWH90733.1"/>
    </source>
</evidence>
<evidence type="ECO:0000256" key="1">
    <source>
        <dbReference type="SAM" id="Phobius"/>
    </source>
</evidence>
<organism evidence="2 3">
    <name type="scientific">Cytobacillus oceanisediminis</name>
    <dbReference type="NCBI Taxonomy" id="665099"/>
    <lineage>
        <taxon>Bacteria</taxon>
        <taxon>Bacillati</taxon>
        <taxon>Bacillota</taxon>
        <taxon>Bacilli</taxon>
        <taxon>Bacillales</taxon>
        <taxon>Bacillaceae</taxon>
        <taxon>Cytobacillus</taxon>
    </lineage>
</organism>
<keyword evidence="1" id="KW-1133">Transmembrane helix</keyword>